<dbReference type="SUPFAM" id="SSF55874">
    <property type="entry name" value="ATPase domain of HSP90 chaperone/DNA topoisomerase II/histidine kinase"/>
    <property type="match status" value="1"/>
</dbReference>
<comment type="subcellular location">
    <subcellularLocation>
        <location evidence="2">Cell inner membrane</location>
        <topology evidence="2">Multi-pass membrane protein</topology>
    </subcellularLocation>
</comment>
<dbReference type="CDD" id="cd16922">
    <property type="entry name" value="HATPase_EvgS-ArcB-TorS-like"/>
    <property type="match status" value="1"/>
</dbReference>
<feature type="domain" description="PAC" evidence="21">
    <location>
        <begin position="761"/>
        <end position="813"/>
    </location>
</feature>
<keyword evidence="6 16" id="KW-0597">Phosphoprotein</keyword>
<evidence type="ECO:0000256" key="8">
    <source>
        <dbReference type="ARBA" id="ARBA00022692"/>
    </source>
</evidence>
<dbReference type="SUPFAM" id="SSF52172">
    <property type="entry name" value="CheY-like"/>
    <property type="match status" value="2"/>
</dbReference>
<dbReference type="Pfam" id="PF08447">
    <property type="entry name" value="PAS_3"/>
    <property type="match status" value="5"/>
</dbReference>
<dbReference type="Gene3D" id="1.10.287.130">
    <property type="match status" value="1"/>
</dbReference>
<evidence type="ECO:0000256" key="1">
    <source>
        <dbReference type="ARBA" id="ARBA00000085"/>
    </source>
</evidence>
<evidence type="ECO:0000259" key="20">
    <source>
        <dbReference type="PROSITE" id="PS50112"/>
    </source>
</evidence>
<dbReference type="Gene3D" id="3.40.50.2300">
    <property type="match status" value="2"/>
</dbReference>
<dbReference type="InterPro" id="IPR004358">
    <property type="entry name" value="Sig_transdc_His_kin-like_C"/>
</dbReference>
<dbReference type="PROSITE" id="PS50112">
    <property type="entry name" value="PAS"/>
    <property type="match status" value="5"/>
</dbReference>
<dbReference type="InterPro" id="IPR000014">
    <property type="entry name" value="PAS"/>
</dbReference>
<dbReference type="FunFam" id="2.10.70.100:FF:000001">
    <property type="entry name" value="Sensory transduction histidine kinase"/>
    <property type="match status" value="1"/>
</dbReference>
<keyword evidence="13" id="KW-1133">Transmembrane helix</keyword>
<evidence type="ECO:0000256" key="2">
    <source>
        <dbReference type="ARBA" id="ARBA00004429"/>
    </source>
</evidence>
<feature type="modified residue" description="4-aspartylphosphate" evidence="16">
    <location>
        <position position="1383"/>
    </location>
</feature>
<dbReference type="InterPro" id="IPR001610">
    <property type="entry name" value="PAC"/>
</dbReference>
<evidence type="ECO:0000313" key="22">
    <source>
        <dbReference type="EMBL" id="BAY55065.1"/>
    </source>
</evidence>
<dbReference type="SMART" id="SM00388">
    <property type="entry name" value="HisKA"/>
    <property type="match status" value="1"/>
</dbReference>
<keyword evidence="9" id="KW-0677">Repeat</keyword>
<evidence type="ECO:0000256" key="14">
    <source>
        <dbReference type="ARBA" id="ARBA00023012"/>
    </source>
</evidence>
<dbReference type="SMART" id="SM00387">
    <property type="entry name" value="HATPase_c"/>
    <property type="match status" value="1"/>
</dbReference>
<feature type="coiled-coil region" evidence="17">
    <location>
        <begin position="1061"/>
        <end position="1088"/>
    </location>
</feature>
<dbReference type="InterPro" id="IPR036097">
    <property type="entry name" value="HisK_dim/P_sf"/>
</dbReference>
<dbReference type="FunFam" id="3.30.565.10:FF:000023">
    <property type="entry name" value="PAS domain-containing sensor histidine kinase"/>
    <property type="match status" value="1"/>
</dbReference>
<dbReference type="SMART" id="SM00448">
    <property type="entry name" value="REC"/>
    <property type="match status" value="1"/>
</dbReference>
<feature type="domain" description="PAS" evidence="20">
    <location>
        <begin position="941"/>
        <end position="1012"/>
    </location>
</feature>
<keyword evidence="17" id="KW-0175">Coiled coil</keyword>
<feature type="domain" description="Histidine kinase" evidence="18">
    <location>
        <begin position="1095"/>
        <end position="1312"/>
    </location>
</feature>
<keyword evidence="4" id="KW-1003">Cell membrane</keyword>
<name>A0A1Z4JE55_LEPBY</name>
<accession>A0A1Z4JE55</accession>
<dbReference type="InterPro" id="IPR003594">
    <property type="entry name" value="HATPase_dom"/>
</dbReference>
<feature type="domain" description="PAS" evidence="20">
    <location>
        <begin position="290"/>
        <end position="360"/>
    </location>
</feature>
<evidence type="ECO:0000256" key="15">
    <source>
        <dbReference type="ARBA" id="ARBA00023136"/>
    </source>
</evidence>
<evidence type="ECO:0000256" key="4">
    <source>
        <dbReference type="ARBA" id="ARBA00022475"/>
    </source>
</evidence>
<dbReference type="Gene3D" id="3.30.565.10">
    <property type="entry name" value="Histidine kinase-like ATPase, C-terminal domain"/>
    <property type="match status" value="1"/>
</dbReference>
<dbReference type="NCBIfam" id="TIGR00229">
    <property type="entry name" value="sensory_box"/>
    <property type="match status" value="6"/>
</dbReference>
<proteinExistence type="predicted"/>
<dbReference type="InterPro" id="IPR036890">
    <property type="entry name" value="HATPase_C_sf"/>
</dbReference>
<feature type="coiled-coil region" evidence="17">
    <location>
        <begin position="117"/>
        <end position="161"/>
    </location>
</feature>
<dbReference type="InterPro" id="IPR000700">
    <property type="entry name" value="PAS-assoc_C"/>
</dbReference>
<dbReference type="PROSITE" id="PS50113">
    <property type="entry name" value="PAC"/>
    <property type="match status" value="6"/>
</dbReference>
<keyword evidence="23" id="KW-1185">Reference proteome</keyword>
<dbReference type="Gene3D" id="3.30.450.20">
    <property type="entry name" value="PAS domain"/>
    <property type="match status" value="7"/>
</dbReference>
<evidence type="ECO:0000256" key="12">
    <source>
        <dbReference type="ARBA" id="ARBA00022840"/>
    </source>
</evidence>
<dbReference type="PANTHER" id="PTHR43304">
    <property type="entry name" value="PHYTOCHROME-LIKE PROTEIN CPH1"/>
    <property type="match status" value="1"/>
</dbReference>
<feature type="domain" description="Response regulatory" evidence="19">
    <location>
        <begin position="1334"/>
        <end position="1452"/>
    </location>
</feature>
<dbReference type="InterPro" id="IPR001789">
    <property type="entry name" value="Sig_transdc_resp-reg_receiver"/>
</dbReference>
<dbReference type="PROSITE" id="PS50890">
    <property type="entry name" value="PUA"/>
    <property type="match status" value="1"/>
</dbReference>
<dbReference type="GO" id="GO:0005524">
    <property type="term" value="F:ATP binding"/>
    <property type="evidence" value="ECO:0007669"/>
    <property type="project" value="UniProtKB-KW"/>
</dbReference>
<dbReference type="InterPro" id="IPR052162">
    <property type="entry name" value="Sensor_kinase/Photoreceptor"/>
</dbReference>
<dbReference type="InterPro" id="IPR013655">
    <property type="entry name" value="PAS_fold_3"/>
</dbReference>
<evidence type="ECO:0000256" key="10">
    <source>
        <dbReference type="ARBA" id="ARBA00022741"/>
    </source>
</evidence>
<dbReference type="InterPro" id="IPR011006">
    <property type="entry name" value="CheY-like_superfamily"/>
</dbReference>
<feature type="domain" description="PAC" evidence="21">
    <location>
        <begin position="505"/>
        <end position="557"/>
    </location>
</feature>
<evidence type="ECO:0000256" key="9">
    <source>
        <dbReference type="ARBA" id="ARBA00022737"/>
    </source>
</evidence>
<dbReference type="CDD" id="cd00082">
    <property type="entry name" value="HisKA"/>
    <property type="match status" value="1"/>
</dbReference>
<dbReference type="EMBL" id="AP018203">
    <property type="protein sequence ID" value="BAY55065.1"/>
    <property type="molecule type" value="Genomic_DNA"/>
</dbReference>
<feature type="domain" description="PAS" evidence="20">
    <location>
        <begin position="558"/>
        <end position="628"/>
    </location>
</feature>
<dbReference type="Proteomes" id="UP000217895">
    <property type="component" value="Chromosome"/>
</dbReference>
<evidence type="ECO:0000259" key="19">
    <source>
        <dbReference type="PROSITE" id="PS50110"/>
    </source>
</evidence>
<evidence type="ECO:0000256" key="5">
    <source>
        <dbReference type="ARBA" id="ARBA00022519"/>
    </source>
</evidence>
<evidence type="ECO:0000259" key="18">
    <source>
        <dbReference type="PROSITE" id="PS50109"/>
    </source>
</evidence>
<evidence type="ECO:0000256" key="3">
    <source>
        <dbReference type="ARBA" id="ARBA00012438"/>
    </source>
</evidence>
<dbReference type="PANTHER" id="PTHR43304:SF1">
    <property type="entry name" value="PAC DOMAIN-CONTAINING PROTEIN"/>
    <property type="match status" value="1"/>
</dbReference>
<dbReference type="InterPro" id="IPR003661">
    <property type="entry name" value="HisK_dim/P_dom"/>
</dbReference>
<evidence type="ECO:0000256" key="7">
    <source>
        <dbReference type="ARBA" id="ARBA00022679"/>
    </source>
</evidence>
<protein>
    <recommendedName>
        <fullName evidence="3">histidine kinase</fullName>
        <ecNumber evidence="3">2.7.13.3</ecNumber>
    </recommendedName>
</protein>
<feature type="domain" description="PAC" evidence="21">
    <location>
        <begin position="631"/>
        <end position="683"/>
    </location>
</feature>
<dbReference type="SUPFAM" id="SSF47384">
    <property type="entry name" value="Homodimeric domain of signal transducing histidine kinase"/>
    <property type="match status" value="1"/>
</dbReference>
<evidence type="ECO:0000256" key="11">
    <source>
        <dbReference type="ARBA" id="ARBA00022777"/>
    </source>
</evidence>
<dbReference type="Pfam" id="PF00072">
    <property type="entry name" value="Response_reg"/>
    <property type="match status" value="1"/>
</dbReference>
<dbReference type="GO" id="GO:0000155">
    <property type="term" value="F:phosphorelay sensor kinase activity"/>
    <property type="evidence" value="ECO:0007669"/>
    <property type="project" value="InterPro"/>
</dbReference>
<dbReference type="Pfam" id="PF13188">
    <property type="entry name" value="PAS_8"/>
    <property type="match status" value="1"/>
</dbReference>
<dbReference type="InterPro" id="IPR035965">
    <property type="entry name" value="PAS-like_dom_sf"/>
</dbReference>
<feature type="domain" description="PAC" evidence="21">
    <location>
        <begin position="1017"/>
        <end position="1070"/>
    </location>
</feature>
<keyword evidence="5" id="KW-0997">Cell inner membrane</keyword>
<dbReference type="Pfam" id="PF00512">
    <property type="entry name" value="HisKA"/>
    <property type="match status" value="1"/>
</dbReference>
<dbReference type="Gene3D" id="2.10.70.100">
    <property type="match status" value="3"/>
</dbReference>
<dbReference type="InterPro" id="IPR005467">
    <property type="entry name" value="His_kinase_dom"/>
</dbReference>
<evidence type="ECO:0000256" key="16">
    <source>
        <dbReference type="PROSITE-ProRule" id="PRU00169"/>
    </source>
</evidence>
<feature type="domain" description="PAS" evidence="20">
    <location>
        <begin position="708"/>
        <end position="758"/>
    </location>
</feature>
<organism evidence="22 23">
    <name type="scientific">Leptolyngbya boryana NIES-2135</name>
    <dbReference type="NCBI Taxonomy" id="1973484"/>
    <lineage>
        <taxon>Bacteria</taxon>
        <taxon>Bacillati</taxon>
        <taxon>Cyanobacteriota</taxon>
        <taxon>Cyanophyceae</taxon>
        <taxon>Leptolyngbyales</taxon>
        <taxon>Leptolyngbyaceae</taxon>
        <taxon>Leptolyngbya group</taxon>
        <taxon>Leptolyngbya</taxon>
    </lineage>
</organism>
<dbReference type="SUPFAM" id="SSF55785">
    <property type="entry name" value="PYP-like sensor domain (PAS domain)"/>
    <property type="match status" value="7"/>
</dbReference>
<dbReference type="PROSITE" id="PS50110">
    <property type="entry name" value="RESPONSE_REGULATORY"/>
    <property type="match status" value="1"/>
</dbReference>
<feature type="domain" description="PAC" evidence="21">
    <location>
        <begin position="237"/>
        <end position="289"/>
    </location>
</feature>
<evidence type="ECO:0000313" key="23">
    <source>
        <dbReference type="Proteomes" id="UP000217895"/>
    </source>
</evidence>
<feature type="domain" description="PAC" evidence="21">
    <location>
        <begin position="363"/>
        <end position="415"/>
    </location>
</feature>
<sequence>MSLHRTVLVIAASSDDVIKYRQQLQHDRRVTYEILSKQYNALELPLPQSQKIDSILLELHSRSSSNTLLLELKHQMGNSCPPIVVVDDEDIESAVQAFRNGAADYLVRDRFTSEDLCRALESTIANAELRRECQQRQHQTIEALQQLNQELTDRVVELQTLLDILPVGVAIATDSDCTHMHSNAYLRQLLGVTSDDNISKSASAANQPPYQTFRHGVEIAAEDLPMQIAGRSGKQVNDVEFDILLPDGTLRQLLCYATPLQSDQNQIRGVIGAFLDITERHRDALALKASQQRYRELAEAMPQMIWTADANGVVTYRNQRWYEYTGMSDAESIGVARADAVHPDERDQALKVWRTAIATGEPFEIECRFRRWDGEYQWFICRAVPTRDGEGQITGWIGTITNIDDQKQLEARLLDEIANRQRMDIALQQSQKRLELAMVAAQLGSWDWDIQTGTIHWSTSLEGLLGMAPGSFDGQYETFRTMIHPDDLTRVDQAIHRAIYDRQDYNIEFRFIKPDGAVRWALSLGRVFYDANGNPVAMTGVDMDISERRQVEADLRSSEERFRNLADHAPMKIWVTDATGYCTYLNQRWYKFTGQTEATGLGFGWLEAVHPDDREFSKVIFLNALEQQMAFQLEYRLRRHDGEYCWAIDAASPWIGQNGEFKGYIGSVVNIHDRKQAELALQEAHIQLEAALVAGAIYTWRWNIVEDVFAADRNFAHLFGVDPEEAVTGVSLEALLNGIHPDDRDRIVACIEHAIATGETYTEEYRVLNADGEERCVIARGQVEYDANGKAIAFPGALVDITERRKTEEALQRSEERYRTLFESMDEGFCVIEMIFDQNDQPVDYIFLETNPAFERQCGLYDVQGKRMRELIPHHEDHWFEIYGSVAQTGTPVRFENSAEALQRWYDLYAYRVGLPHERKVAVLFKDITERKLAEEALRQSEDRFRIAIESAQLGTWDLNPKTGVMKWDDRCKAVFGMSPTANIDYDIFLAGLHPDDRDRTHQVVLQSFNPESSGDYDIEYRTVGLEDGIERWVAAKGKAFCNSDGEVIRFIGTVRDITEKKQAETERDQLLQREQAARAEAERANRIKDEFLAVLSHELRSPLNPILGWTKLLQLGRLDTAKTAEALATIERNAKLQTQLIDDLLDVAKILRGKLSLNMAAANLSFAVEAAIGTVSAAAAAKSISLRAVLPNVGQVFGDIARLQQIVWNLLSNAIKFTPQGGRVDVQLQQVGTEVHITVKDTGKGISSDFLPYLFESFQQEDASITRKYGGLGLGLAIVRQLVEAHGGTITAHSLGEGLGATFTVQLPLLNVTPEIQPLDESPQQELDLTGIRVLAIDDEPDARELLTALLTQYGADVLTVASAAEVLLNLEAFQPTVLVSDIAMPEVDGYTLIQTIRALPPTQGGQIPAIALTAYAREDDHKRAISSGFQRHITKPLDPERLVQAVVTLAQNQLNACL</sequence>
<keyword evidence="14" id="KW-0902">Two-component regulatory system</keyword>
<dbReference type="EC" id="2.7.13.3" evidence="3"/>
<keyword evidence="11 22" id="KW-0418">Kinase</keyword>
<dbReference type="GO" id="GO:0005886">
    <property type="term" value="C:plasma membrane"/>
    <property type="evidence" value="ECO:0007669"/>
    <property type="project" value="UniProtKB-SubCell"/>
</dbReference>
<dbReference type="SMART" id="SM00091">
    <property type="entry name" value="PAS"/>
    <property type="match status" value="7"/>
</dbReference>
<keyword evidence="10" id="KW-0547">Nucleotide-binding</keyword>
<keyword evidence="8" id="KW-0812">Transmembrane</keyword>
<evidence type="ECO:0000256" key="6">
    <source>
        <dbReference type="ARBA" id="ARBA00022553"/>
    </source>
</evidence>
<evidence type="ECO:0000256" key="13">
    <source>
        <dbReference type="ARBA" id="ARBA00022989"/>
    </source>
</evidence>
<dbReference type="CDD" id="cd17580">
    <property type="entry name" value="REC_2_DhkD-like"/>
    <property type="match status" value="1"/>
</dbReference>
<dbReference type="SMART" id="SM00086">
    <property type="entry name" value="PAC"/>
    <property type="match status" value="6"/>
</dbReference>
<dbReference type="FunFam" id="3.30.450.20:FF:000099">
    <property type="entry name" value="Sensory box sensor histidine kinase"/>
    <property type="match status" value="2"/>
</dbReference>
<keyword evidence="7" id="KW-0808">Transferase</keyword>
<evidence type="ECO:0000259" key="21">
    <source>
        <dbReference type="PROSITE" id="PS50113"/>
    </source>
</evidence>
<keyword evidence="12" id="KW-0067">ATP-binding</keyword>
<dbReference type="InterPro" id="IPR013656">
    <property type="entry name" value="PAS_4"/>
</dbReference>
<dbReference type="Pfam" id="PF02518">
    <property type="entry name" value="HATPase_c"/>
    <property type="match status" value="1"/>
</dbReference>
<feature type="domain" description="PAS" evidence="20">
    <location>
        <begin position="430"/>
        <end position="502"/>
    </location>
</feature>
<dbReference type="PROSITE" id="PS50109">
    <property type="entry name" value="HIS_KIN"/>
    <property type="match status" value="1"/>
</dbReference>
<dbReference type="Pfam" id="PF08448">
    <property type="entry name" value="PAS_4"/>
    <property type="match status" value="1"/>
</dbReference>
<gene>
    <name evidence="22" type="ORF">NIES2135_18860</name>
</gene>
<dbReference type="CDD" id="cd00130">
    <property type="entry name" value="PAS"/>
    <property type="match status" value="5"/>
</dbReference>
<keyword evidence="15" id="KW-0472">Membrane</keyword>
<dbReference type="PRINTS" id="PR00344">
    <property type="entry name" value="BCTRLSENSOR"/>
</dbReference>
<comment type="catalytic activity">
    <reaction evidence="1">
        <text>ATP + protein L-histidine = ADP + protein N-phospho-L-histidine.</text>
        <dbReference type="EC" id="2.7.13.3"/>
    </reaction>
</comment>
<evidence type="ECO:0000256" key="17">
    <source>
        <dbReference type="SAM" id="Coils"/>
    </source>
</evidence>
<reference evidence="22 23" key="1">
    <citation type="submission" date="2017-06" db="EMBL/GenBank/DDBJ databases">
        <title>Genome sequencing of cyanobaciteial culture collection at National Institute for Environmental Studies (NIES).</title>
        <authorList>
            <person name="Hirose Y."/>
            <person name="Shimura Y."/>
            <person name="Fujisawa T."/>
            <person name="Nakamura Y."/>
            <person name="Kawachi M."/>
        </authorList>
    </citation>
    <scope>NUCLEOTIDE SEQUENCE [LARGE SCALE GENOMIC DNA]</scope>
    <source>
        <strain evidence="22 23">NIES-2135</strain>
    </source>
</reference>